<name>A0ABV1VCG4_9ACTN</name>
<feature type="chain" id="PRO_5045650156" description="Secreted protein" evidence="1">
    <location>
        <begin position="32"/>
        <end position="170"/>
    </location>
</feature>
<accession>A0ABV1VCG4</accession>
<evidence type="ECO:0000313" key="3">
    <source>
        <dbReference type="Proteomes" id="UP001490330"/>
    </source>
</evidence>
<gene>
    <name evidence="2" type="ORF">ABT322_08160</name>
</gene>
<feature type="signal peptide" evidence="1">
    <location>
        <begin position="1"/>
        <end position="31"/>
    </location>
</feature>
<dbReference type="Proteomes" id="UP001490330">
    <property type="component" value="Unassembled WGS sequence"/>
</dbReference>
<evidence type="ECO:0000313" key="2">
    <source>
        <dbReference type="EMBL" id="MER6903749.1"/>
    </source>
</evidence>
<dbReference type="RefSeq" id="WP_350726702.1">
    <property type="nucleotide sequence ID" value="NZ_JBEPCO010000110.1"/>
</dbReference>
<dbReference type="EMBL" id="JBEPCV010000005">
    <property type="protein sequence ID" value="MER6903749.1"/>
    <property type="molecule type" value="Genomic_DNA"/>
</dbReference>
<evidence type="ECO:0000256" key="1">
    <source>
        <dbReference type="SAM" id="SignalP"/>
    </source>
</evidence>
<keyword evidence="3" id="KW-1185">Reference proteome</keyword>
<protein>
    <recommendedName>
        <fullName evidence="4">Secreted protein</fullName>
    </recommendedName>
</protein>
<organism evidence="2 3">
    <name type="scientific">Streptomyces flaveolus</name>
    <dbReference type="NCBI Taxonomy" id="67297"/>
    <lineage>
        <taxon>Bacteria</taxon>
        <taxon>Bacillati</taxon>
        <taxon>Actinomycetota</taxon>
        <taxon>Actinomycetes</taxon>
        <taxon>Kitasatosporales</taxon>
        <taxon>Streptomycetaceae</taxon>
        <taxon>Streptomyces</taxon>
    </lineage>
</organism>
<keyword evidence="1" id="KW-0732">Signal</keyword>
<evidence type="ECO:0008006" key="4">
    <source>
        <dbReference type="Google" id="ProtNLM"/>
    </source>
</evidence>
<proteinExistence type="predicted"/>
<sequence length="170" mass="17612">MATVIRARRTLVAMLVSVLAASAATFGVAYADNGGAAAGATEADGEMPYVIEDLNYPGAAKIEVETGAVLKRGDGHMVMASCDGNQDIQVLSRTGQKDFCFNVTAKPAFLSLEIPKAYGIFTTSDPVKTTLREGDGTTTVINAPANDFTGYGESGDSGDPTVLIELRVAG</sequence>
<reference evidence="2 3" key="1">
    <citation type="submission" date="2024-06" db="EMBL/GenBank/DDBJ databases">
        <title>The Natural Products Discovery Center: Release of the First 8490 Sequenced Strains for Exploring Actinobacteria Biosynthetic Diversity.</title>
        <authorList>
            <person name="Kalkreuter E."/>
            <person name="Kautsar S.A."/>
            <person name="Yang D."/>
            <person name="Bader C.D."/>
            <person name="Teijaro C.N."/>
            <person name="Fluegel L."/>
            <person name="Davis C.M."/>
            <person name="Simpson J.R."/>
            <person name="Lauterbach L."/>
            <person name="Steele A.D."/>
            <person name="Gui C."/>
            <person name="Meng S."/>
            <person name="Li G."/>
            <person name="Viehrig K."/>
            <person name="Ye F."/>
            <person name="Su P."/>
            <person name="Kiefer A.F."/>
            <person name="Nichols A."/>
            <person name="Cepeda A.J."/>
            <person name="Yan W."/>
            <person name="Fan B."/>
            <person name="Jiang Y."/>
            <person name="Adhikari A."/>
            <person name="Zheng C.-J."/>
            <person name="Schuster L."/>
            <person name="Cowan T.M."/>
            <person name="Smanski M.J."/>
            <person name="Chevrette M.G."/>
            <person name="De Carvalho L.P.S."/>
            <person name="Shen B."/>
        </authorList>
    </citation>
    <scope>NUCLEOTIDE SEQUENCE [LARGE SCALE GENOMIC DNA]</scope>
    <source>
        <strain evidence="2 3">NPDC000632</strain>
    </source>
</reference>
<comment type="caution">
    <text evidence="2">The sequence shown here is derived from an EMBL/GenBank/DDBJ whole genome shotgun (WGS) entry which is preliminary data.</text>
</comment>